<dbReference type="EMBL" id="JBHSIV010000032">
    <property type="protein sequence ID" value="MFC5065204.1"/>
    <property type="molecule type" value="Genomic_DNA"/>
</dbReference>
<evidence type="ECO:0000313" key="3">
    <source>
        <dbReference type="EMBL" id="MFC5065204.1"/>
    </source>
</evidence>
<dbReference type="PANTHER" id="PTHR30546:SF23">
    <property type="entry name" value="FLAVOPROTEIN-LIKE PROTEIN YCP4-RELATED"/>
    <property type="match status" value="1"/>
</dbReference>
<dbReference type="Gene3D" id="3.40.50.360">
    <property type="match status" value="1"/>
</dbReference>
<evidence type="ECO:0000259" key="2">
    <source>
        <dbReference type="PROSITE" id="PS50902"/>
    </source>
</evidence>
<keyword evidence="4" id="KW-1185">Reference proteome</keyword>
<dbReference type="RefSeq" id="WP_378038539.1">
    <property type="nucleotide sequence ID" value="NZ_JBHSIV010000032.1"/>
</dbReference>
<dbReference type="Proteomes" id="UP001595947">
    <property type="component" value="Unassembled WGS sequence"/>
</dbReference>
<dbReference type="PROSITE" id="PS50902">
    <property type="entry name" value="FLAVODOXIN_LIKE"/>
    <property type="match status" value="1"/>
</dbReference>
<protein>
    <submittedName>
        <fullName evidence="3">NAD(P)H:quinone oxidoreductase</fullName>
        <ecNumber evidence="3">1.6.5.2</ecNumber>
    </submittedName>
</protein>
<dbReference type="NCBIfam" id="NF002999">
    <property type="entry name" value="PRK03767.1"/>
    <property type="match status" value="1"/>
</dbReference>
<gene>
    <name evidence="3" type="primary">wrbA</name>
    <name evidence="3" type="ORF">ACFPBZ_23515</name>
</gene>
<dbReference type="InterPro" id="IPR008254">
    <property type="entry name" value="Flavodoxin/NO_synth"/>
</dbReference>
<accession>A0ABV9YV67</accession>
<comment type="caution">
    <text evidence="3">The sequence shown here is derived from an EMBL/GenBank/DDBJ whole genome shotgun (WGS) entry which is preliminary data.</text>
</comment>
<evidence type="ECO:0000313" key="4">
    <source>
        <dbReference type="Proteomes" id="UP001595947"/>
    </source>
</evidence>
<dbReference type="EC" id="1.6.5.2" evidence="3"/>
<dbReference type="NCBIfam" id="TIGR01755">
    <property type="entry name" value="flav_wrbA"/>
    <property type="match status" value="1"/>
</dbReference>
<evidence type="ECO:0000256" key="1">
    <source>
        <dbReference type="ARBA" id="ARBA00006961"/>
    </source>
</evidence>
<dbReference type="GO" id="GO:0003955">
    <property type="term" value="F:NAD(P)H dehydrogenase (quinone) activity"/>
    <property type="evidence" value="ECO:0007669"/>
    <property type="project" value="UniProtKB-EC"/>
</dbReference>
<reference evidence="4" key="1">
    <citation type="journal article" date="2019" name="Int. J. Syst. Evol. Microbiol.">
        <title>The Global Catalogue of Microorganisms (GCM) 10K type strain sequencing project: providing services to taxonomists for standard genome sequencing and annotation.</title>
        <authorList>
            <consortium name="The Broad Institute Genomics Platform"/>
            <consortium name="The Broad Institute Genome Sequencing Center for Infectious Disease"/>
            <person name="Wu L."/>
            <person name="Ma J."/>
        </authorList>
    </citation>
    <scope>NUCLEOTIDE SEQUENCE [LARGE SCALE GENOMIC DNA]</scope>
    <source>
        <strain evidence="4">CGMCC 4.7093</strain>
    </source>
</reference>
<sequence>MAEPNPRRSARPRIVVVFYSATGNVAALAEALGEGARGEGAEVRVRPVVERAPAEAIEGNRRWKEWVENNPYETTASLDDLEWADGIALGSPTRFGGAAEQLKAFLDTTGGLWAQGKLASKVGTSFTSASTEHGGLETTIAAMNNVYYHWGTLIMPLGYAADPSLMSSGNPYGASWVSKKSSAPDDDALVAARVQGARLAQVAAKIAD</sequence>
<dbReference type="InterPro" id="IPR010089">
    <property type="entry name" value="Flavoprotein_WrbA-like"/>
</dbReference>
<proteinExistence type="inferred from homology"/>
<keyword evidence="3" id="KW-0560">Oxidoreductase</keyword>
<dbReference type="SUPFAM" id="SSF52218">
    <property type="entry name" value="Flavoproteins"/>
    <property type="match status" value="1"/>
</dbReference>
<comment type="similarity">
    <text evidence="1">Belongs to the WrbA family.</text>
</comment>
<name>A0ABV9YV67_9PSEU</name>
<organism evidence="3 4">
    <name type="scientific">Actinomycetospora atypica</name>
    <dbReference type="NCBI Taxonomy" id="1290095"/>
    <lineage>
        <taxon>Bacteria</taxon>
        <taxon>Bacillati</taxon>
        <taxon>Actinomycetota</taxon>
        <taxon>Actinomycetes</taxon>
        <taxon>Pseudonocardiales</taxon>
        <taxon>Pseudonocardiaceae</taxon>
        <taxon>Actinomycetospora</taxon>
    </lineage>
</organism>
<dbReference type="Pfam" id="PF03358">
    <property type="entry name" value="FMN_red"/>
    <property type="match status" value="1"/>
</dbReference>
<feature type="domain" description="Flavodoxin-like" evidence="2">
    <location>
        <begin position="14"/>
        <end position="181"/>
    </location>
</feature>
<dbReference type="InterPro" id="IPR005025">
    <property type="entry name" value="FMN_Rdtase-like_dom"/>
</dbReference>
<dbReference type="PANTHER" id="PTHR30546">
    <property type="entry name" value="FLAVODOXIN-RELATED PROTEIN WRBA-RELATED"/>
    <property type="match status" value="1"/>
</dbReference>
<dbReference type="InterPro" id="IPR029039">
    <property type="entry name" value="Flavoprotein-like_sf"/>
</dbReference>